<dbReference type="EMBL" id="JANPWB010000012">
    <property type="protein sequence ID" value="KAJ1113760.1"/>
    <property type="molecule type" value="Genomic_DNA"/>
</dbReference>
<keyword evidence="3" id="KW-1185">Reference proteome</keyword>
<dbReference type="Proteomes" id="UP001066276">
    <property type="component" value="Chromosome 8"/>
</dbReference>
<evidence type="ECO:0000313" key="2">
    <source>
        <dbReference type="EMBL" id="KAJ1113760.1"/>
    </source>
</evidence>
<sequence>MSGGPAIATAARGSPLPVASTVSCSTSTPVWARRGLSGFFCCTAPLIVLFGASPRSPGVPSAKKVRSESPRWGTAPPVTAGPHRPPGDRALPGFTLAPPRRQFSGPGSAHRGRSAQDLSSGSGRTRTPGSGSRPHSRSRLFAKGQAADPLRKQRAGSAPPHTSGQSRGPVASRTGSQFPARVQAPDRPETARFVVGNESAPLERGD</sequence>
<feature type="compositionally biased region" description="Low complexity" evidence="1">
    <location>
        <begin position="119"/>
        <end position="133"/>
    </location>
</feature>
<protein>
    <submittedName>
        <fullName evidence="2">Uncharacterized protein</fullName>
    </submittedName>
</protein>
<gene>
    <name evidence="2" type="ORF">NDU88_002002</name>
</gene>
<name>A0AAV7NCD3_PLEWA</name>
<evidence type="ECO:0000256" key="1">
    <source>
        <dbReference type="SAM" id="MobiDB-lite"/>
    </source>
</evidence>
<comment type="caution">
    <text evidence="2">The sequence shown here is derived from an EMBL/GenBank/DDBJ whole genome shotgun (WGS) entry which is preliminary data.</text>
</comment>
<dbReference type="AlphaFoldDB" id="A0AAV7NCD3"/>
<evidence type="ECO:0000313" key="3">
    <source>
        <dbReference type="Proteomes" id="UP001066276"/>
    </source>
</evidence>
<organism evidence="2 3">
    <name type="scientific">Pleurodeles waltl</name>
    <name type="common">Iberian ribbed newt</name>
    <dbReference type="NCBI Taxonomy" id="8319"/>
    <lineage>
        <taxon>Eukaryota</taxon>
        <taxon>Metazoa</taxon>
        <taxon>Chordata</taxon>
        <taxon>Craniata</taxon>
        <taxon>Vertebrata</taxon>
        <taxon>Euteleostomi</taxon>
        <taxon>Amphibia</taxon>
        <taxon>Batrachia</taxon>
        <taxon>Caudata</taxon>
        <taxon>Salamandroidea</taxon>
        <taxon>Salamandridae</taxon>
        <taxon>Pleurodelinae</taxon>
        <taxon>Pleurodeles</taxon>
    </lineage>
</organism>
<feature type="region of interest" description="Disordered" evidence="1">
    <location>
        <begin position="53"/>
        <end position="206"/>
    </location>
</feature>
<accession>A0AAV7NCD3</accession>
<reference evidence="2" key="1">
    <citation type="journal article" date="2022" name="bioRxiv">
        <title>Sequencing and chromosome-scale assembly of the giantPleurodeles waltlgenome.</title>
        <authorList>
            <person name="Brown T."/>
            <person name="Elewa A."/>
            <person name="Iarovenko S."/>
            <person name="Subramanian E."/>
            <person name="Araus A.J."/>
            <person name="Petzold A."/>
            <person name="Susuki M."/>
            <person name="Suzuki K.-i.T."/>
            <person name="Hayashi T."/>
            <person name="Toyoda A."/>
            <person name="Oliveira C."/>
            <person name="Osipova E."/>
            <person name="Leigh N.D."/>
            <person name="Simon A."/>
            <person name="Yun M.H."/>
        </authorList>
    </citation>
    <scope>NUCLEOTIDE SEQUENCE</scope>
    <source>
        <strain evidence="2">20211129_DDA</strain>
        <tissue evidence="2">Liver</tissue>
    </source>
</reference>
<proteinExistence type="predicted"/>